<keyword evidence="2" id="KW-1185">Reference proteome</keyword>
<protein>
    <submittedName>
        <fullName evidence="1">Uncharacterized protein</fullName>
    </submittedName>
</protein>
<dbReference type="SUPFAM" id="SSF52540">
    <property type="entry name" value="P-loop containing nucleoside triphosphate hydrolases"/>
    <property type="match status" value="1"/>
</dbReference>
<dbReference type="Proteomes" id="UP000051952">
    <property type="component" value="Unassembled WGS sequence"/>
</dbReference>
<dbReference type="OMA" id="ITTFCYE"/>
<proteinExistence type="predicted"/>
<gene>
    <name evidence="1" type="ORF">BSAL_07645</name>
</gene>
<evidence type="ECO:0000313" key="1">
    <source>
        <dbReference type="EMBL" id="CUI14565.1"/>
    </source>
</evidence>
<reference evidence="2" key="1">
    <citation type="submission" date="2015-09" db="EMBL/GenBank/DDBJ databases">
        <authorList>
            <consortium name="Pathogen Informatics"/>
        </authorList>
    </citation>
    <scope>NUCLEOTIDE SEQUENCE [LARGE SCALE GENOMIC DNA]</scope>
    <source>
        <strain evidence="2">Lake Konstanz</strain>
    </source>
</reference>
<dbReference type="OrthoDB" id="5426988at2759"/>
<name>A0A0S4KJD3_BODSA</name>
<dbReference type="VEuPathDB" id="TriTrypDB:BSAL_07645"/>
<evidence type="ECO:0000313" key="2">
    <source>
        <dbReference type="Proteomes" id="UP000051952"/>
    </source>
</evidence>
<dbReference type="AlphaFoldDB" id="A0A0S4KJD3"/>
<dbReference type="Gene3D" id="3.40.50.300">
    <property type="entry name" value="P-loop containing nucleotide triphosphate hydrolases"/>
    <property type="match status" value="1"/>
</dbReference>
<organism evidence="1 2">
    <name type="scientific">Bodo saltans</name>
    <name type="common">Flagellated protozoan</name>
    <dbReference type="NCBI Taxonomy" id="75058"/>
    <lineage>
        <taxon>Eukaryota</taxon>
        <taxon>Discoba</taxon>
        <taxon>Euglenozoa</taxon>
        <taxon>Kinetoplastea</taxon>
        <taxon>Metakinetoplastina</taxon>
        <taxon>Eubodonida</taxon>
        <taxon>Bodonidae</taxon>
        <taxon>Bodo</taxon>
    </lineage>
</organism>
<dbReference type="InterPro" id="IPR027417">
    <property type="entry name" value="P-loop_NTPase"/>
</dbReference>
<accession>A0A0S4KJD3</accession>
<dbReference type="EMBL" id="CYKH01001409">
    <property type="protein sequence ID" value="CUI14565.1"/>
    <property type="molecule type" value="Genomic_DNA"/>
</dbReference>
<sequence length="212" mass="23570">MLMVPRRTLLVIHGMPAVGKLTVATALEAVLTQCREGESWTLYHNHMVVDEVLTRHAFGTPGFVRERDERWREGLVSRLSDPALAAKPGGVIFTYNTENTVPPEFVAWLFNECCQEAVTAATATISGGDALLQEPIRMVSVCLVADQAVAISRVDTDDRKQRKKLQDKDFYEKLIQEGTFLEPAIPRTDLIVETSTLQPDEASLKIAAFLFP</sequence>